<keyword evidence="1" id="KW-0812">Transmembrane</keyword>
<feature type="transmembrane region" description="Helical" evidence="1">
    <location>
        <begin position="33"/>
        <end position="54"/>
    </location>
</feature>
<name>A0A545AIS4_9ACTN</name>
<accession>A0A545AIS4</accession>
<organism evidence="2 3">
    <name type="scientific">Cryptosporangium phraense</name>
    <dbReference type="NCBI Taxonomy" id="2593070"/>
    <lineage>
        <taxon>Bacteria</taxon>
        <taxon>Bacillati</taxon>
        <taxon>Actinomycetota</taxon>
        <taxon>Actinomycetes</taxon>
        <taxon>Cryptosporangiales</taxon>
        <taxon>Cryptosporangiaceae</taxon>
        <taxon>Cryptosporangium</taxon>
    </lineage>
</organism>
<dbReference type="Proteomes" id="UP000317982">
    <property type="component" value="Unassembled WGS sequence"/>
</dbReference>
<protein>
    <submittedName>
        <fullName evidence="2">Uncharacterized protein</fullName>
    </submittedName>
</protein>
<evidence type="ECO:0000256" key="1">
    <source>
        <dbReference type="SAM" id="Phobius"/>
    </source>
</evidence>
<keyword evidence="1" id="KW-0472">Membrane</keyword>
<dbReference type="InParanoid" id="A0A545AIS4"/>
<evidence type="ECO:0000313" key="3">
    <source>
        <dbReference type="Proteomes" id="UP000317982"/>
    </source>
</evidence>
<sequence>MSRHALRTVTTMPRSSAPVFVDSTGRRARWLRILTALVCLAFALYVGAMATGLLDTSLDLSTAMPTITASASATGSAG</sequence>
<dbReference type="OrthoDB" id="4309925at2"/>
<comment type="caution">
    <text evidence="2">The sequence shown here is derived from an EMBL/GenBank/DDBJ whole genome shotgun (WGS) entry which is preliminary data.</text>
</comment>
<keyword evidence="3" id="KW-1185">Reference proteome</keyword>
<proteinExistence type="predicted"/>
<dbReference type="EMBL" id="VIRS01000028">
    <property type="protein sequence ID" value="TQS41224.1"/>
    <property type="molecule type" value="Genomic_DNA"/>
</dbReference>
<evidence type="ECO:0000313" key="2">
    <source>
        <dbReference type="EMBL" id="TQS41224.1"/>
    </source>
</evidence>
<keyword evidence="1" id="KW-1133">Transmembrane helix</keyword>
<dbReference type="RefSeq" id="WP_142708293.1">
    <property type="nucleotide sequence ID" value="NZ_VIRS01000028.1"/>
</dbReference>
<dbReference type="AlphaFoldDB" id="A0A545AIS4"/>
<gene>
    <name evidence="2" type="ORF">FL583_30340</name>
</gene>
<reference evidence="2 3" key="1">
    <citation type="submission" date="2019-07" db="EMBL/GenBank/DDBJ databases">
        <title>Cryptosporangium phraense sp. nov., isolated from plant litter.</title>
        <authorList>
            <person name="Suriyachadkun C."/>
        </authorList>
    </citation>
    <scope>NUCLEOTIDE SEQUENCE [LARGE SCALE GENOMIC DNA]</scope>
    <source>
        <strain evidence="2 3">A-T 5661</strain>
    </source>
</reference>